<protein>
    <recommendedName>
        <fullName evidence="13 14">Crossover junction endodeoxyribonuclease RuvC</fullName>
        <ecNumber evidence="13 14">3.1.21.10</ecNumber>
    </recommendedName>
    <alternativeName>
        <fullName evidence="13">Holliday junction nuclease RuvC</fullName>
    </alternativeName>
    <alternativeName>
        <fullName evidence="13">Holliday junction resolvase RuvC</fullName>
    </alternativeName>
</protein>
<evidence type="ECO:0000256" key="13">
    <source>
        <dbReference type="HAMAP-Rule" id="MF_00034"/>
    </source>
</evidence>
<evidence type="ECO:0000313" key="16">
    <source>
        <dbReference type="Proteomes" id="UP000178747"/>
    </source>
</evidence>
<evidence type="ECO:0000256" key="11">
    <source>
        <dbReference type="ARBA" id="ARBA00023204"/>
    </source>
</evidence>
<dbReference type="Gene3D" id="3.30.420.10">
    <property type="entry name" value="Ribonuclease H-like superfamily/Ribonuclease H"/>
    <property type="match status" value="1"/>
</dbReference>
<keyword evidence="5 13" id="KW-0255">Endonuclease</keyword>
<feature type="binding site" evidence="13">
    <location>
        <position position="140"/>
    </location>
    <ligand>
        <name>Mg(2+)</name>
        <dbReference type="ChEBI" id="CHEBI:18420"/>
        <label>1</label>
    </ligand>
</feature>
<comment type="cofactor">
    <cofactor evidence="13">
        <name>Mg(2+)</name>
        <dbReference type="ChEBI" id="CHEBI:18420"/>
    </cofactor>
    <text evidence="13">Binds 2 Mg(2+) ion per subunit.</text>
</comment>
<evidence type="ECO:0000256" key="9">
    <source>
        <dbReference type="ARBA" id="ARBA00023125"/>
    </source>
</evidence>
<evidence type="ECO:0000256" key="3">
    <source>
        <dbReference type="ARBA" id="ARBA00022722"/>
    </source>
</evidence>
<keyword evidence="10 13" id="KW-0233">DNA recombination</keyword>
<dbReference type="NCBIfam" id="NF000711">
    <property type="entry name" value="PRK00039.2-1"/>
    <property type="match status" value="1"/>
</dbReference>
<keyword evidence="6 13" id="KW-0227">DNA damage</keyword>
<dbReference type="GO" id="GO:0006310">
    <property type="term" value="P:DNA recombination"/>
    <property type="evidence" value="ECO:0007669"/>
    <property type="project" value="UniProtKB-UniRule"/>
</dbReference>
<dbReference type="GO" id="GO:0003677">
    <property type="term" value="F:DNA binding"/>
    <property type="evidence" value="ECO:0007669"/>
    <property type="project" value="UniProtKB-KW"/>
</dbReference>
<dbReference type="FunFam" id="3.30.420.10:FF:000002">
    <property type="entry name" value="Crossover junction endodeoxyribonuclease RuvC"/>
    <property type="match status" value="1"/>
</dbReference>
<comment type="subunit">
    <text evidence="13">Homodimer which binds Holliday junction (HJ) DNA. The HJ becomes 2-fold symmetrical on binding to RuvC with unstacked arms; it has a different conformation from HJ DNA in complex with RuvA. In the full resolvosome a probable DNA-RuvA(4)-RuvB(12)-RuvC(2) complex forms which resolves the HJ.</text>
</comment>
<accession>A0A1G1Y6H1</accession>
<evidence type="ECO:0000256" key="14">
    <source>
        <dbReference type="NCBIfam" id="TIGR00228"/>
    </source>
</evidence>
<comment type="subcellular location">
    <subcellularLocation>
        <location evidence="13">Cytoplasm</location>
    </subcellularLocation>
</comment>
<comment type="function">
    <text evidence="13">The RuvA-RuvB-RuvC complex processes Holliday junction (HJ) DNA during genetic recombination and DNA repair. Endonuclease that resolves HJ intermediates. Cleaves cruciform DNA by making single-stranded nicks across the HJ at symmetrical positions within the homologous arms, yielding a 5'-phosphate and a 3'-hydroxyl group; requires a central core of homology in the junction. The consensus cleavage sequence is 5'-(A/T)TT(C/G)-3'. Cleavage occurs on the 3'-side of the TT dinucleotide at the point of strand exchange. HJ branch migration catalyzed by RuvA-RuvB allows RuvC to scan DNA until it finds its consensus sequence, where it cleaves and resolves the cruciform DNA.</text>
</comment>
<gene>
    <name evidence="13" type="primary">ruvC</name>
    <name evidence="15" type="ORF">A3J62_02955</name>
</gene>
<dbReference type="GO" id="GO:0006281">
    <property type="term" value="P:DNA repair"/>
    <property type="evidence" value="ECO:0007669"/>
    <property type="project" value="UniProtKB-UniRule"/>
</dbReference>
<reference evidence="15 16" key="1">
    <citation type="journal article" date="2016" name="Nat. Commun.">
        <title>Thousands of microbial genomes shed light on interconnected biogeochemical processes in an aquifer system.</title>
        <authorList>
            <person name="Anantharaman K."/>
            <person name="Brown C.T."/>
            <person name="Hug L.A."/>
            <person name="Sharon I."/>
            <person name="Castelle C.J."/>
            <person name="Probst A.J."/>
            <person name="Thomas B.C."/>
            <person name="Singh A."/>
            <person name="Wilkins M.J."/>
            <person name="Karaoz U."/>
            <person name="Brodie E.L."/>
            <person name="Williams K.H."/>
            <person name="Hubbard S.S."/>
            <person name="Banfield J.F."/>
        </authorList>
    </citation>
    <scope>NUCLEOTIDE SEQUENCE [LARGE SCALE GENOMIC DNA]</scope>
</reference>
<feature type="binding site" evidence="13">
    <location>
        <position position="7"/>
    </location>
    <ligand>
        <name>Mg(2+)</name>
        <dbReference type="ChEBI" id="CHEBI:18420"/>
        <label>1</label>
    </ligand>
</feature>
<dbReference type="HAMAP" id="MF_00034">
    <property type="entry name" value="RuvC"/>
    <property type="match status" value="1"/>
</dbReference>
<dbReference type="PRINTS" id="PR00696">
    <property type="entry name" value="RSOLVASERUVC"/>
</dbReference>
<dbReference type="InterPro" id="IPR020563">
    <property type="entry name" value="X-over_junc_endoDNase_Mg_BS"/>
</dbReference>
<dbReference type="EC" id="3.1.21.10" evidence="13 14"/>
<evidence type="ECO:0000256" key="10">
    <source>
        <dbReference type="ARBA" id="ARBA00023172"/>
    </source>
</evidence>
<dbReference type="InterPro" id="IPR036397">
    <property type="entry name" value="RNaseH_sf"/>
</dbReference>
<keyword evidence="3 13" id="KW-0540">Nuclease</keyword>
<dbReference type="InterPro" id="IPR002176">
    <property type="entry name" value="X-over_junc_endoDNase_RuvC"/>
</dbReference>
<keyword evidence="4 13" id="KW-0479">Metal-binding</keyword>
<keyword evidence="8 13" id="KW-0460">Magnesium</keyword>
<evidence type="ECO:0000256" key="2">
    <source>
        <dbReference type="ARBA" id="ARBA00022490"/>
    </source>
</evidence>
<evidence type="ECO:0000256" key="6">
    <source>
        <dbReference type="ARBA" id="ARBA00022763"/>
    </source>
</evidence>
<comment type="caution">
    <text evidence="15">The sequence shown here is derived from an EMBL/GenBank/DDBJ whole genome shotgun (WGS) entry which is preliminary data.</text>
</comment>
<keyword evidence="2 13" id="KW-0963">Cytoplasm</keyword>
<evidence type="ECO:0000313" key="15">
    <source>
        <dbReference type="EMBL" id="OGY47945.1"/>
    </source>
</evidence>
<dbReference type="AlphaFoldDB" id="A0A1G1Y6H1"/>
<feature type="active site" evidence="13">
    <location>
        <position position="7"/>
    </location>
</feature>
<evidence type="ECO:0000256" key="7">
    <source>
        <dbReference type="ARBA" id="ARBA00022801"/>
    </source>
</evidence>
<dbReference type="NCBIfam" id="TIGR00228">
    <property type="entry name" value="ruvC"/>
    <property type="match status" value="1"/>
</dbReference>
<dbReference type="GO" id="GO:0005737">
    <property type="term" value="C:cytoplasm"/>
    <property type="evidence" value="ECO:0007669"/>
    <property type="project" value="UniProtKB-SubCell"/>
</dbReference>
<dbReference type="InterPro" id="IPR012337">
    <property type="entry name" value="RNaseH-like_sf"/>
</dbReference>
<evidence type="ECO:0000256" key="5">
    <source>
        <dbReference type="ARBA" id="ARBA00022759"/>
    </source>
</evidence>
<feature type="active site" evidence="13">
    <location>
        <position position="67"/>
    </location>
</feature>
<keyword evidence="11 13" id="KW-0234">DNA repair</keyword>
<comment type="similarity">
    <text evidence="1 13">Belongs to the RuvC family.</text>
</comment>
<sequence length="161" mass="17574">MVILGIDPGLADTGFGVITIEKNKLRMVDFGIIKTKAKIPLATRLNQIYNSLNRLIKTYKPDTIGVEQLFFCKNVKTALAVGHARGVIMLTAGKNKVTTKEFTPLQVKQALTGYGQASKKQVQQMVKVILSLKQIPKPDDASDALAIAICCAHCLNSKFKS</sequence>
<comment type="catalytic activity">
    <reaction evidence="12 13">
        <text>Endonucleolytic cleavage at a junction such as a reciprocal single-stranded crossover between two homologous DNA duplexes (Holliday junction).</text>
        <dbReference type="EC" id="3.1.21.10"/>
    </reaction>
</comment>
<keyword evidence="9 13" id="KW-0238">DNA-binding</keyword>
<dbReference type="CDD" id="cd16962">
    <property type="entry name" value="RuvC"/>
    <property type="match status" value="1"/>
</dbReference>
<keyword evidence="7 13" id="KW-0378">Hydrolase</keyword>
<dbReference type="PROSITE" id="PS01321">
    <property type="entry name" value="RUVC"/>
    <property type="match status" value="1"/>
</dbReference>
<evidence type="ECO:0000256" key="8">
    <source>
        <dbReference type="ARBA" id="ARBA00022842"/>
    </source>
</evidence>
<evidence type="ECO:0000256" key="4">
    <source>
        <dbReference type="ARBA" id="ARBA00022723"/>
    </source>
</evidence>
<dbReference type="Pfam" id="PF02075">
    <property type="entry name" value="RuvC"/>
    <property type="match status" value="1"/>
</dbReference>
<dbReference type="GO" id="GO:0048476">
    <property type="term" value="C:Holliday junction resolvase complex"/>
    <property type="evidence" value="ECO:0007669"/>
    <property type="project" value="UniProtKB-UniRule"/>
</dbReference>
<evidence type="ECO:0000256" key="12">
    <source>
        <dbReference type="ARBA" id="ARBA00029354"/>
    </source>
</evidence>
<organism evidence="15 16">
    <name type="scientific">Candidatus Buchananbacteria bacterium RIFCSPHIGHO2_02_FULL_38_8</name>
    <dbReference type="NCBI Taxonomy" id="1797538"/>
    <lineage>
        <taxon>Bacteria</taxon>
        <taxon>Candidatus Buchananiibacteriota</taxon>
    </lineage>
</organism>
<feature type="active site" evidence="13">
    <location>
        <position position="140"/>
    </location>
</feature>
<dbReference type="GO" id="GO:0000287">
    <property type="term" value="F:magnesium ion binding"/>
    <property type="evidence" value="ECO:0007669"/>
    <property type="project" value="UniProtKB-UniRule"/>
</dbReference>
<proteinExistence type="inferred from homology"/>
<feature type="binding site" evidence="13">
    <location>
        <position position="67"/>
    </location>
    <ligand>
        <name>Mg(2+)</name>
        <dbReference type="ChEBI" id="CHEBI:18420"/>
        <label>2</label>
    </ligand>
</feature>
<name>A0A1G1Y6H1_9BACT</name>
<evidence type="ECO:0000256" key="1">
    <source>
        <dbReference type="ARBA" id="ARBA00009518"/>
    </source>
</evidence>
<dbReference type="Proteomes" id="UP000178747">
    <property type="component" value="Unassembled WGS sequence"/>
</dbReference>
<dbReference type="PANTHER" id="PTHR30194">
    <property type="entry name" value="CROSSOVER JUNCTION ENDODEOXYRIBONUCLEASE RUVC"/>
    <property type="match status" value="1"/>
</dbReference>
<dbReference type="PANTHER" id="PTHR30194:SF3">
    <property type="entry name" value="CROSSOVER JUNCTION ENDODEOXYRIBONUCLEASE RUVC"/>
    <property type="match status" value="1"/>
</dbReference>
<dbReference type="EMBL" id="MHIH01000006">
    <property type="protein sequence ID" value="OGY47945.1"/>
    <property type="molecule type" value="Genomic_DNA"/>
</dbReference>
<dbReference type="GO" id="GO:0008821">
    <property type="term" value="F:crossover junction DNA endonuclease activity"/>
    <property type="evidence" value="ECO:0007669"/>
    <property type="project" value="UniProtKB-UniRule"/>
</dbReference>
<dbReference type="SUPFAM" id="SSF53098">
    <property type="entry name" value="Ribonuclease H-like"/>
    <property type="match status" value="1"/>
</dbReference>